<proteinExistence type="predicted"/>
<gene>
    <name evidence="2" type="ORF">METZ01_LOCUS343574</name>
</gene>
<reference evidence="2" key="1">
    <citation type="submission" date="2018-05" db="EMBL/GenBank/DDBJ databases">
        <authorList>
            <person name="Lanie J.A."/>
            <person name="Ng W.-L."/>
            <person name="Kazmierczak K.M."/>
            <person name="Andrzejewski T.M."/>
            <person name="Davidsen T.M."/>
            <person name="Wayne K.J."/>
            <person name="Tettelin H."/>
            <person name="Glass J.I."/>
            <person name="Rusch D."/>
            <person name="Podicherti R."/>
            <person name="Tsui H.-C.T."/>
            <person name="Winkler M.E."/>
        </authorList>
    </citation>
    <scope>NUCLEOTIDE SEQUENCE</scope>
</reference>
<feature type="region of interest" description="Disordered" evidence="1">
    <location>
        <begin position="28"/>
        <end position="58"/>
    </location>
</feature>
<evidence type="ECO:0000256" key="1">
    <source>
        <dbReference type="SAM" id="MobiDB-lite"/>
    </source>
</evidence>
<evidence type="ECO:0000313" key="2">
    <source>
        <dbReference type="EMBL" id="SVC90720.1"/>
    </source>
</evidence>
<feature type="compositionally biased region" description="Basic and acidic residues" evidence="1">
    <location>
        <begin position="43"/>
        <end position="58"/>
    </location>
</feature>
<sequence length="58" mass="6656">MTIPGKPTDPQNPLGDLEEWDDFVKERYPKPADAESLVGTNQDKTEEQFRDYEAEARS</sequence>
<dbReference type="AlphaFoldDB" id="A0A382R0L9"/>
<feature type="non-terminal residue" evidence="2">
    <location>
        <position position="58"/>
    </location>
</feature>
<organism evidence="2">
    <name type="scientific">marine metagenome</name>
    <dbReference type="NCBI Taxonomy" id="408172"/>
    <lineage>
        <taxon>unclassified sequences</taxon>
        <taxon>metagenomes</taxon>
        <taxon>ecological metagenomes</taxon>
    </lineage>
</organism>
<accession>A0A382R0L9</accession>
<name>A0A382R0L9_9ZZZZ</name>
<protein>
    <submittedName>
        <fullName evidence="2">Uncharacterized protein</fullName>
    </submittedName>
</protein>
<dbReference type="EMBL" id="UINC01117939">
    <property type="protein sequence ID" value="SVC90720.1"/>
    <property type="molecule type" value="Genomic_DNA"/>
</dbReference>